<dbReference type="NCBIfam" id="TIGR00410">
    <property type="entry name" value="lacE"/>
    <property type="match status" value="1"/>
</dbReference>
<evidence type="ECO:0000256" key="4">
    <source>
        <dbReference type="ARBA" id="ARBA00022597"/>
    </source>
</evidence>
<keyword evidence="2 8" id="KW-0813">Transport</keyword>
<feature type="transmembrane region" description="Helical" evidence="9">
    <location>
        <begin position="183"/>
        <end position="203"/>
    </location>
</feature>
<protein>
    <recommendedName>
        <fullName evidence="8">Permease IIC component</fullName>
    </recommendedName>
</protein>
<evidence type="ECO:0000259" key="10">
    <source>
        <dbReference type="PROSITE" id="PS51105"/>
    </source>
</evidence>
<proteinExistence type="predicted"/>
<evidence type="ECO:0000256" key="5">
    <source>
        <dbReference type="ARBA" id="ARBA00022692"/>
    </source>
</evidence>
<gene>
    <name evidence="11" type="ORF">FE240_04345</name>
</gene>
<dbReference type="InterPro" id="IPR003352">
    <property type="entry name" value="PTS_EIIC"/>
</dbReference>
<evidence type="ECO:0000313" key="11">
    <source>
        <dbReference type="EMBL" id="QFI53989.1"/>
    </source>
</evidence>
<feature type="transmembrane region" description="Helical" evidence="9">
    <location>
        <begin position="223"/>
        <end position="244"/>
    </location>
</feature>
<dbReference type="KEGG" id="asim:FE240_04345"/>
<evidence type="ECO:0000256" key="3">
    <source>
        <dbReference type="ARBA" id="ARBA00022475"/>
    </source>
</evidence>
<keyword evidence="5 9" id="KW-0812">Transmembrane</keyword>
<dbReference type="GO" id="GO:0008982">
    <property type="term" value="F:protein-N(PI)-phosphohistidine-sugar phosphotransferase activity"/>
    <property type="evidence" value="ECO:0007669"/>
    <property type="project" value="UniProtKB-UniRule"/>
</dbReference>
<evidence type="ECO:0000256" key="1">
    <source>
        <dbReference type="ARBA" id="ARBA00004651"/>
    </source>
</evidence>
<sequence>MNMQVMGMLVSIIEQRMVPVANWLTRSRHVMALRDGFQLAMPFIIVGSLLVPLLYPPIAPDNLHPLATGLRQLSQQLTPWLHPVYSHTTGLIALIIAFGASASLAKAYQMPERLSGLCGCVAFLLLIDFRSLQSGVFGYLGGLGIFTALLAAFYTVEVIRLFHRAGWIIFFPDEVPLMTRQGFQLIIPLLFVTLSLSLLRLWLQSHFGISMPELMEQLFQPLVTGADTLPALLIALLVAHLLWFMGVHGALIVNGLLSPFWMAGLSANQSALMAGEPLPHIFLQGFWDYYLLIGGIGTTLPLVFMAMRSRSRTLHSVGRLGFIPSLFNINEPILFGFPIIMNPLFFLPFIGVPMINATLAWLLTQWGYLDRFVAMLPWSMPSPLGAAWAANGSWANALMVLVCILNSYVLYRPFFIAHERMLLEQETARQQRASRG</sequence>
<evidence type="ECO:0000256" key="2">
    <source>
        <dbReference type="ARBA" id="ARBA00022448"/>
    </source>
</evidence>
<dbReference type="GO" id="GO:0005886">
    <property type="term" value="C:plasma membrane"/>
    <property type="evidence" value="ECO:0007669"/>
    <property type="project" value="UniProtKB-SubCell"/>
</dbReference>
<comment type="subcellular location">
    <subcellularLocation>
        <location evidence="1">Cell membrane</location>
        <topology evidence="1">Multi-pass membrane protein</topology>
    </subcellularLocation>
</comment>
<dbReference type="RefSeq" id="WP_193003514.1">
    <property type="nucleotide sequence ID" value="NZ_CP040449.1"/>
</dbReference>
<keyword evidence="12" id="KW-1185">Reference proteome</keyword>
<dbReference type="InterPro" id="IPR004796">
    <property type="entry name" value="PTS_IIC_cello"/>
</dbReference>
<feature type="transmembrane region" description="Helical" evidence="9">
    <location>
        <begin position="289"/>
        <end position="307"/>
    </location>
</feature>
<dbReference type="GO" id="GO:0009401">
    <property type="term" value="P:phosphoenolpyruvate-dependent sugar phosphotransferase system"/>
    <property type="evidence" value="ECO:0007669"/>
    <property type="project" value="InterPro"/>
</dbReference>
<dbReference type="Pfam" id="PF02378">
    <property type="entry name" value="PTS_EIIC"/>
    <property type="match status" value="1"/>
</dbReference>
<evidence type="ECO:0000256" key="7">
    <source>
        <dbReference type="ARBA" id="ARBA00023136"/>
    </source>
</evidence>
<dbReference type="AlphaFoldDB" id="A0A5J6WS87"/>
<organism evidence="11 12">
    <name type="scientific">Aeromonas simiae</name>
    <dbReference type="NCBI Taxonomy" id="218936"/>
    <lineage>
        <taxon>Bacteria</taxon>
        <taxon>Pseudomonadati</taxon>
        <taxon>Pseudomonadota</taxon>
        <taxon>Gammaproteobacteria</taxon>
        <taxon>Aeromonadales</taxon>
        <taxon>Aeromonadaceae</taxon>
        <taxon>Aeromonas</taxon>
    </lineage>
</organism>
<feature type="transmembrane region" description="Helical" evidence="9">
    <location>
        <begin position="251"/>
        <end position="269"/>
    </location>
</feature>
<feature type="transmembrane region" description="Helical" evidence="9">
    <location>
        <begin position="114"/>
        <end position="132"/>
    </location>
</feature>
<dbReference type="InterPro" id="IPR051088">
    <property type="entry name" value="PTS_Sugar-EIIC/EIIB"/>
</dbReference>
<feature type="transmembrane region" description="Helical" evidence="9">
    <location>
        <begin position="84"/>
        <end position="102"/>
    </location>
</feature>
<keyword evidence="6 9" id="KW-1133">Transmembrane helix</keyword>
<feature type="transmembrane region" description="Helical" evidence="9">
    <location>
        <begin position="344"/>
        <end position="368"/>
    </location>
</feature>
<feature type="domain" description="PTS EIIC type-3" evidence="10">
    <location>
        <begin position="13"/>
        <end position="414"/>
    </location>
</feature>
<dbReference type="EMBL" id="CP040449">
    <property type="protein sequence ID" value="QFI53989.1"/>
    <property type="molecule type" value="Genomic_DNA"/>
</dbReference>
<keyword evidence="3 8" id="KW-1003">Cell membrane</keyword>
<name>A0A5J6WS87_9GAMM</name>
<dbReference type="PANTHER" id="PTHR33989">
    <property type="match status" value="1"/>
</dbReference>
<accession>A0A5J6WS87</accession>
<dbReference type="PIRSF" id="PIRSF006351">
    <property type="entry name" value="PTS_EIIC-Cellobiose"/>
    <property type="match status" value="1"/>
</dbReference>
<dbReference type="InterPro" id="IPR004501">
    <property type="entry name" value="PTS_EIIC_3"/>
</dbReference>
<feature type="transmembrane region" description="Helical" evidence="9">
    <location>
        <begin position="36"/>
        <end position="55"/>
    </location>
</feature>
<evidence type="ECO:0000313" key="12">
    <source>
        <dbReference type="Proteomes" id="UP000594034"/>
    </source>
</evidence>
<reference evidence="11 12" key="1">
    <citation type="submission" date="2019-05" db="EMBL/GenBank/DDBJ databases">
        <title>OXA-830, a novel chromosomally encoded expanded-spectrum class D beta-lactamase in Aeromonas simiae.</title>
        <authorList>
            <person name="Zhou W."/>
            <person name="Chen Q."/>
        </authorList>
    </citation>
    <scope>NUCLEOTIDE SEQUENCE [LARGE SCALE GENOMIC DNA]</scope>
    <source>
        <strain evidence="11 12">A6</strain>
    </source>
</reference>
<keyword evidence="4 8" id="KW-0762">Sugar transport</keyword>
<keyword evidence="7 8" id="KW-0472">Membrane</keyword>
<evidence type="ECO:0000256" key="9">
    <source>
        <dbReference type="SAM" id="Phobius"/>
    </source>
</evidence>
<dbReference type="PANTHER" id="PTHR33989:SF4">
    <property type="entry name" value="PTS SYSTEM N,N'-DIACETYLCHITOBIOSE-SPECIFIC EIIC COMPONENT"/>
    <property type="match status" value="1"/>
</dbReference>
<evidence type="ECO:0000256" key="8">
    <source>
        <dbReference type="PIRNR" id="PIRNR006351"/>
    </source>
</evidence>
<dbReference type="Proteomes" id="UP000594034">
    <property type="component" value="Chromosome"/>
</dbReference>
<feature type="transmembrane region" description="Helical" evidence="9">
    <location>
        <begin position="138"/>
        <end position="162"/>
    </location>
</feature>
<dbReference type="PROSITE" id="PS51105">
    <property type="entry name" value="PTS_EIIC_TYPE_3"/>
    <property type="match status" value="1"/>
</dbReference>
<evidence type="ECO:0000256" key="6">
    <source>
        <dbReference type="ARBA" id="ARBA00022989"/>
    </source>
</evidence>
<feature type="transmembrane region" description="Helical" evidence="9">
    <location>
        <begin position="388"/>
        <end position="411"/>
    </location>
</feature>
<comment type="function">
    <text evidence="8">The phosphoenolpyruvate-dependent sugar phosphotransferase system (PTS), a major carbohydrate active -transport system, catalyzes the phosphorylation of incoming sugar substrates concomitant with their translocation across the cell membrane.</text>
</comment>